<dbReference type="AlphaFoldDB" id="A0A1F7ZNE1"/>
<dbReference type="EMBL" id="LYCR01000125">
    <property type="protein sequence ID" value="OGM40951.1"/>
    <property type="molecule type" value="Genomic_DNA"/>
</dbReference>
<protein>
    <submittedName>
        <fullName evidence="1">Uncharacterized protein</fullName>
    </submittedName>
</protein>
<dbReference type="STRING" id="109264.A0A1F7ZNE1"/>
<proteinExistence type="predicted"/>
<reference evidence="1 2" key="1">
    <citation type="journal article" date="2016" name="Genome Biol. Evol.">
        <title>Draft genome sequence of an aflatoxigenic Aspergillus species, A. bombycis.</title>
        <authorList>
            <person name="Moore G.G."/>
            <person name="Mack B.M."/>
            <person name="Beltz S.B."/>
            <person name="Gilbert M.K."/>
        </authorList>
    </citation>
    <scope>NUCLEOTIDE SEQUENCE [LARGE SCALE GENOMIC DNA]</scope>
    <source>
        <strain evidence="2">NRRL 26010</strain>
    </source>
</reference>
<evidence type="ECO:0000313" key="2">
    <source>
        <dbReference type="Proteomes" id="UP000179179"/>
    </source>
</evidence>
<feature type="non-terminal residue" evidence="1">
    <location>
        <position position="124"/>
    </location>
</feature>
<accession>A0A1F7ZNE1</accession>
<dbReference type="Gene3D" id="3.20.20.80">
    <property type="entry name" value="Glycosidases"/>
    <property type="match status" value="1"/>
</dbReference>
<comment type="caution">
    <text evidence="1">The sequence shown here is derived from an EMBL/GenBank/DDBJ whole genome shotgun (WGS) entry which is preliminary data.</text>
</comment>
<dbReference type="RefSeq" id="XP_022384668.1">
    <property type="nucleotide sequence ID" value="XM_022537619.1"/>
</dbReference>
<dbReference type="Proteomes" id="UP000179179">
    <property type="component" value="Unassembled WGS sequence"/>
</dbReference>
<sequence>MENNDTNNNGYNAPGTGLRAVDRYGYGQYPIRYDVVFNNLYASGVKNLSLYSTGGDTNLGNPGYPKFYASYDLAAMIVEDGTVTCEKCSEARLQGQFFKVLLNYYSARSVKSDSTTFMNDPILR</sequence>
<keyword evidence="2" id="KW-1185">Reference proteome</keyword>
<name>A0A1F7ZNE1_9EURO</name>
<evidence type="ECO:0000313" key="1">
    <source>
        <dbReference type="EMBL" id="OGM40951.1"/>
    </source>
</evidence>
<organism evidence="1 2">
    <name type="scientific">Aspergillus bombycis</name>
    <dbReference type="NCBI Taxonomy" id="109264"/>
    <lineage>
        <taxon>Eukaryota</taxon>
        <taxon>Fungi</taxon>
        <taxon>Dikarya</taxon>
        <taxon>Ascomycota</taxon>
        <taxon>Pezizomycotina</taxon>
        <taxon>Eurotiomycetes</taxon>
        <taxon>Eurotiomycetidae</taxon>
        <taxon>Eurotiales</taxon>
        <taxon>Aspergillaceae</taxon>
        <taxon>Aspergillus</taxon>
    </lineage>
</organism>
<dbReference type="OrthoDB" id="4495808at2759"/>
<gene>
    <name evidence="1" type="ORF">ABOM_010491</name>
</gene>
<dbReference type="GeneID" id="34453881"/>